<organism evidence="2 3">
    <name type="scientific">Neobacillus bataviensis</name>
    <dbReference type="NCBI Taxonomy" id="220685"/>
    <lineage>
        <taxon>Bacteria</taxon>
        <taxon>Bacillati</taxon>
        <taxon>Bacillota</taxon>
        <taxon>Bacilli</taxon>
        <taxon>Bacillales</taxon>
        <taxon>Bacillaceae</taxon>
        <taxon>Neobacillus</taxon>
    </lineage>
</organism>
<dbReference type="EMBL" id="VIVN01000002">
    <property type="protein sequence ID" value="TWE06083.1"/>
    <property type="molecule type" value="Genomic_DNA"/>
</dbReference>
<comment type="caution">
    <text evidence="2">The sequence shown here is derived from an EMBL/GenBank/DDBJ whole genome shotgun (WGS) entry which is preliminary data.</text>
</comment>
<feature type="domain" description="DUF4397" evidence="1">
    <location>
        <begin position="61"/>
        <end position="175"/>
    </location>
</feature>
<dbReference type="AlphaFoldDB" id="A0A561DRV2"/>
<sequence length="250" mass="28702">MSEKRKQTYYLHKAAMYDLLAQFYKYTNPSFHMHFYLKHYKYMNKAMNLNRSPVQALQGDAQVRFLHTSPDSPNVDIYINGSRVIKDLAFTKVSQNLRLKAGKYHIDIYPAGNMIDSVLNKNLTVEEGKSYTLTTIDSVKKMRLLVFLNHPEVPINEAKVRFIHLSPDSPALDIAVKERDVIFPMVQYKQATEYLGLTPMTVDLEARTAGSKDLLLPLTKASFKPNESYTIVFLGLSQDKPELQYISIKD</sequence>
<dbReference type="RefSeq" id="WP_144562912.1">
    <property type="nucleotide sequence ID" value="NZ_VIVN01000002.1"/>
</dbReference>
<reference evidence="2 3" key="1">
    <citation type="submission" date="2019-06" db="EMBL/GenBank/DDBJ databases">
        <title>Sorghum-associated microbial communities from plants grown in Nebraska, USA.</title>
        <authorList>
            <person name="Schachtman D."/>
        </authorList>
    </citation>
    <scope>NUCLEOTIDE SEQUENCE [LARGE SCALE GENOMIC DNA]</scope>
    <source>
        <strain evidence="2 3">2482</strain>
    </source>
</reference>
<proteinExistence type="predicted"/>
<evidence type="ECO:0000259" key="1">
    <source>
        <dbReference type="Pfam" id="PF14344"/>
    </source>
</evidence>
<dbReference type="Proteomes" id="UP000319671">
    <property type="component" value="Unassembled WGS sequence"/>
</dbReference>
<keyword evidence="3" id="KW-1185">Reference proteome</keyword>
<protein>
    <submittedName>
        <fullName evidence="2">Uncharacterized protein DUF4397</fullName>
    </submittedName>
</protein>
<evidence type="ECO:0000313" key="2">
    <source>
        <dbReference type="EMBL" id="TWE06083.1"/>
    </source>
</evidence>
<dbReference type="InterPro" id="IPR025510">
    <property type="entry name" value="DUF4397"/>
</dbReference>
<name>A0A561DRV2_9BACI</name>
<dbReference type="Pfam" id="PF14344">
    <property type="entry name" value="DUF4397"/>
    <property type="match status" value="1"/>
</dbReference>
<gene>
    <name evidence="2" type="ORF">FB550_102101</name>
</gene>
<evidence type="ECO:0000313" key="3">
    <source>
        <dbReference type="Proteomes" id="UP000319671"/>
    </source>
</evidence>
<accession>A0A561DRV2</accession>